<gene>
    <name evidence="2" type="ORF">R3P38DRAFT_3105629</name>
</gene>
<dbReference type="Proteomes" id="UP001362999">
    <property type="component" value="Unassembled WGS sequence"/>
</dbReference>
<comment type="caution">
    <text evidence="2">The sequence shown here is derived from an EMBL/GenBank/DDBJ whole genome shotgun (WGS) entry which is preliminary data.</text>
</comment>
<evidence type="ECO:0000256" key="1">
    <source>
        <dbReference type="SAM" id="MobiDB-lite"/>
    </source>
</evidence>
<protein>
    <recommendedName>
        <fullName evidence="4">Ubiquitin-like domain-containing protein</fullName>
    </recommendedName>
</protein>
<evidence type="ECO:0008006" key="4">
    <source>
        <dbReference type="Google" id="ProtNLM"/>
    </source>
</evidence>
<feature type="compositionally biased region" description="Basic residues" evidence="1">
    <location>
        <begin position="147"/>
        <end position="157"/>
    </location>
</feature>
<name>A0AAV9ZIY8_9AGAR</name>
<feature type="compositionally biased region" description="Basic and acidic residues" evidence="1">
    <location>
        <begin position="123"/>
        <end position="146"/>
    </location>
</feature>
<accession>A0AAV9ZIY8</accession>
<evidence type="ECO:0000313" key="2">
    <source>
        <dbReference type="EMBL" id="KAK6984196.1"/>
    </source>
</evidence>
<reference evidence="2 3" key="1">
    <citation type="journal article" date="2024" name="J Genomics">
        <title>Draft genome sequencing and assembly of Favolaschia claudopus CIRM-BRFM 2984 isolated from oak limbs.</title>
        <authorList>
            <person name="Navarro D."/>
            <person name="Drula E."/>
            <person name="Chaduli D."/>
            <person name="Cazenave R."/>
            <person name="Ahrendt S."/>
            <person name="Wang J."/>
            <person name="Lipzen A."/>
            <person name="Daum C."/>
            <person name="Barry K."/>
            <person name="Grigoriev I.V."/>
            <person name="Favel A."/>
            <person name="Rosso M.N."/>
            <person name="Martin F."/>
        </authorList>
    </citation>
    <scope>NUCLEOTIDE SEQUENCE [LARGE SCALE GENOMIC DNA]</scope>
    <source>
        <strain evidence="2 3">CIRM-BRFM 2984</strain>
    </source>
</reference>
<feature type="region of interest" description="Disordered" evidence="1">
    <location>
        <begin position="123"/>
        <end position="157"/>
    </location>
</feature>
<proteinExistence type="predicted"/>
<dbReference type="EMBL" id="JAWWNJ010000140">
    <property type="protein sequence ID" value="KAK6984196.1"/>
    <property type="molecule type" value="Genomic_DNA"/>
</dbReference>
<dbReference type="AlphaFoldDB" id="A0AAV9ZIY8"/>
<keyword evidence="3" id="KW-1185">Reference proteome</keyword>
<sequence>MRIGDLHAWISVDGVELPEFATEVAANGEQVCCWVPSECGKEFCIHVMNTGSSSRVISRDLVYKDSTSRRTSSACFDSVPTGPSTRRRLLFGQQVLSDDDSLLSADVSPELGSITVKMRVVKDRPRSRYSHSEPSWRDPKTQVLHERSKKAIGHTVQ</sequence>
<evidence type="ECO:0000313" key="3">
    <source>
        <dbReference type="Proteomes" id="UP001362999"/>
    </source>
</evidence>
<organism evidence="2 3">
    <name type="scientific">Favolaschia claudopus</name>
    <dbReference type="NCBI Taxonomy" id="2862362"/>
    <lineage>
        <taxon>Eukaryota</taxon>
        <taxon>Fungi</taxon>
        <taxon>Dikarya</taxon>
        <taxon>Basidiomycota</taxon>
        <taxon>Agaricomycotina</taxon>
        <taxon>Agaricomycetes</taxon>
        <taxon>Agaricomycetidae</taxon>
        <taxon>Agaricales</taxon>
        <taxon>Marasmiineae</taxon>
        <taxon>Mycenaceae</taxon>
        <taxon>Favolaschia</taxon>
    </lineage>
</organism>